<dbReference type="AlphaFoldDB" id="A0A1B1UHZ1"/>
<dbReference type="Proteomes" id="UP000092839">
    <property type="component" value="Chromosome"/>
</dbReference>
<proteinExistence type="predicted"/>
<sequence length="67" mass="7347">MRAGRNARPFSGSAQPVLRHARWRQTLTSEVADQRYQRGLIMHAGLAKSAFQILPHSAGSKFKAGGD</sequence>
<keyword evidence="2" id="KW-1185">Reference proteome</keyword>
<reference evidence="1 2" key="1">
    <citation type="submission" date="2016-07" db="EMBL/GenBank/DDBJ databases">
        <title>Complete genome sequence of Bradyrhizobium icense LMTR 13T, a potential inoculant strain isolated from lima bean (Phaseolus lunatus) in Peru.</title>
        <authorList>
            <person name="Ormeno-Orrillo E."/>
            <person name="Duran D."/>
            <person name="Rogel M.A."/>
            <person name="Rey L."/>
            <person name="Imperial J."/>
            <person name="Ruiz-Argueso T."/>
            <person name="Martinez-Romero E."/>
        </authorList>
    </citation>
    <scope>NUCLEOTIDE SEQUENCE [LARGE SCALE GENOMIC DNA]</scope>
    <source>
        <strain evidence="1 2">LMTR 13</strain>
    </source>
</reference>
<gene>
    <name evidence="1" type="ORF">LMTR13_21560</name>
</gene>
<dbReference type="KEGG" id="bic:LMTR13_21560"/>
<evidence type="ECO:0000313" key="2">
    <source>
        <dbReference type="Proteomes" id="UP000092839"/>
    </source>
</evidence>
<dbReference type="STRING" id="1274631.LMTR13_21560"/>
<dbReference type="EMBL" id="CP016428">
    <property type="protein sequence ID" value="ANW02374.1"/>
    <property type="molecule type" value="Genomic_DNA"/>
</dbReference>
<organism evidence="1 2">
    <name type="scientific">Bradyrhizobium icense</name>
    <dbReference type="NCBI Taxonomy" id="1274631"/>
    <lineage>
        <taxon>Bacteria</taxon>
        <taxon>Pseudomonadati</taxon>
        <taxon>Pseudomonadota</taxon>
        <taxon>Alphaproteobacteria</taxon>
        <taxon>Hyphomicrobiales</taxon>
        <taxon>Nitrobacteraceae</taxon>
        <taxon>Bradyrhizobium</taxon>
    </lineage>
</organism>
<accession>A0A1B1UHZ1</accession>
<name>A0A1B1UHZ1_9BRAD</name>
<protein>
    <submittedName>
        <fullName evidence="1">Uncharacterized protein</fullName>
    </submittedName>
</protein>
<evidence type="ECO:0000313" key="1">
    <source>
        <dbReference type="EMBL" id="ANW02374.1"/>
    </source>
</evidence>